<dbReference type="RefSeq" id="WP_201945140.1">
    <property type="nucleotide sequence ID" value="NZ_JAERRJ010000002.1"/>
</dbReference>
<feature type="region of interest" description="Disordered" evidence="1">
    <location>
        <begin position="1"/>
        <end position="22"/>
    </location>
</feature>
<keyword evidence="3" id="KW-1185">Reference proteome</keyword>
<dbReference type="EMBL" id="JAERRJ010000002">
    <property type="protein sequence ID" value="MBL1074340.1"/>
    <property type="molecule type" value="Genomic_DNA"/>
</dbReference>
<dbReference type="Proteomes" id="UP000602198">
    <property type="component" value="Unassembled WGS sequence"/>
</dbReference>
<proteinExistence type="predicted"/>
<evidence type="ECO:0000313" key="3">
    <source>
        <dbReference type="Proteomes" id="UP000602198"/>
    </source>
</evidence>
<evidence type="ECO:0000313" key="2">
    <source>
        <dbReference type="EMBL" id="MBL1074340.1"/>
    </source>
</evidence>
<reference evidence="2 3" key="1">
    <citation type="submission" date="2021-01" db="EMBL/GenBank/DDBJ databases">
        <title>WGS of actinomycetes isolated from Thailand.</title>
        <authorList>
            <person name="Thawai C."/>
        </authorList>
    </citation>
    <scope>NUCLEOTIDE SEQUENCE [LARGE SCALE GENOMIC DNA]</scope>
    <source>
        <strain evidence="2 3">LPG 2</strain>
    </source>
</reference>
<name>A0ABS1M2P4_9NOCA</name>
<organism evidence="2 3">
    <name type="scientific">Nocardia acididurans</name>
    <dbReference type="NCBI Taxonomy" id="2802282"/>
    <lineage>
        <taxon>Bacteria</taxon>
        <taxon>Bacillati</taxon>
        <taxon>Actinomycetota</taxon>
        <taxon>Actinomycetes</taxon>
        <taxon>Mycobacteriales</taxon>
        <taxon>Nocardiaceae</taxon>
        <taxon>Nocardia</taxon>
    </lineage>
</organism>
<evidence type="ECO:0000256" key="1">
    <source>
        <dbReference type="SAM" id="MobiDB-lite"/>
    </source>
</evidence>
<gene>
    <name evidence="2" type="ORF">JK358_08010</name>
</gene>
<comment type="caution">
    <text evidence="2">The sequence shown here is derived from an EMBL/GenBank/DDBJ whole genome shotgun (WGS) entry which is preliminary data.</text>
</comment>
<accession>A0ABS1M2P4</accession>
<protein>
    <submittedName>
        <fullName evidence="2">Uncharacterized protein</fullName>
    </submittedName>
</protein>
<sequence>MSAFDERSALEHPDSFSDSEHRSGFALRLTEITRLAAALAAADCDDQVRDQALKVLLCLVHSDYAGGGIGSYAHAPQGQ</sequence>